<feature type="transmembrane region" description="Helical" evidence="1">
    <location>
        <begin position="63"/>
        <end position="85"/>
    </location>
</feature>
<organism evidence="2 3">
    <name type="scientific">Streptomyces tagetis</name>
    <dbReference type="NCBI Taxonomy" id="2820809"/>
    <lineage>
        <taxon>Bacteria</taxon>
        <taxon>Bacillati</taxon>
        <taxon>Actinomycetota</taxon>
        <taxon>Actinomycetes</taxon>
        <taxon>Kitasatosporales</taxon>
        <taxon>Streptomycetaceae</taxon>
        <taxon>Streptomyces</taxon>
    </lineage>
</organism>
<proteinExistence type="predicted"/>
<evidence type="ECO:0008006" key="4">
    <source>
        <dbReference type="Google" id="ProtNLM"/>
    </source>
</evidence>
<reference evidence="2" key="1">
    <citation type="submission" date="2021-04" db="EMBL/GenBank/DDBJ databases">
        <title>Genome seq and assembly of Streptomyces sp. RG38.</title>
        <authorList>
            <person name="Chhetri G."/>
        </authorList>
    </citation>
    <scope>NUCLEOTIDE SEQUENCE</scope>
    <source>
        <strain evidence="2">RG38</strain>
    </source>
</reference>
<dbReference type="EMBL" id="JAGPNL010000001">
    <property type="protein sequence ID" value="MBQ0825752.1"/>
    <property type="molecule type" value="Genomic_DNA"/>
</dbReference>
<keyword evidence="1" id="KW-1133">Transmembrane helix</keyword>
<keyword evidence="1" id="KW-0472">Membrane</keyword>
<dbReference type="Proteomes" id="UP000677875">
    <property type="component" value="Unassembled WGS sequence"/>
</dbReference>
<evidence type="ECO:0000256" key="1">
    <source>
        <dbReference type="SAM" id="Phobius"/>
    </source>
</evidence>
<comment type="caution">
    <text evidence="2">The sequence shown here is derived from an EMBL/GenBank/DDBJ whole genome shotgun (WGS) entry which is preliminary data.</text>
</comment>
<accession>A0A940XEM1</accession>
<name>A0A940XEM1_9ACTN</name>
<keyword evidence="3" id="KW-1185">Reference proteome</keyword>
<evidence type="ECO:0000313" key="3">
    <source>
        <dbReference type="Proteomes" id="UP000677875"/>
    </source>
</evidence>
<evidence type="ECO:0000313" key="2">
    <source>
        <dbReference type="EMBL" id="MBQ0825752.1"/>
    </source>
</evidence>
<gene>
    <name evidence="2" type="ORF">J5Y05_04395</name>
</gene>
<sequence length="87" mass="9728">MPSVPEPGSRRRRVSDRDVARLVRRGEAELAGDPAAAELRRRVRDRENAELDRDHRARSDSSAVAGFLVGLVFLVVFVVGTILTFER</sequence>
<protein>
    <recommendedName>
        <fullName evidence="4">DUF3040 domain-containing protein</fullName>
    </recommendedName>
</protein>
<keyword evidence="1" id="KW-0812">Transmembrane</keyword>
<dbReference type="RefSeq" id="WP_210868397.1">
    <property type="nucleotide sequence ID" value="NZ_JAGPNL010000001.1"/>
</dbReference>
<dbReference type="AlphaFoldDB" id="A0A940XEM1"/>